<comment type="similarity">
    <text evidence="2 6">Belongs to the acetyltransferase family. GNA1 subfamily.</text>
</comment>
<dbReference type="Pfam" id="PF00583">
    <property type="entry name" value="Acetyltransf_1"/>
    <property type="match status" value="1"/>
</dbReference>
<dbReference type="GO" id="GO:0006048">
    <property type="term" value="P:UDP-N-acetylglucosamine biosynthetic process"/>
    <property type="evidence" value="ECO:0007669"/>
    <property type="project" value="UniProtKB-UniRule"/>
</dbReference>
<dbReference type="CDD" id="cd04301">
    <property type="entry name" value="NAT_SF"/>
    <property type="match status" value="1"/>
</dbReference>
<dbReference type="Gene3D" id="3.40.630.30">
    <property type="match status" value="1"/>
</dbReference>
<gene>
    <name evidence="8" type="ORF">DGAL_LOCUS3202</name>
</gene>
<evidence type="ECO:0000256" key="1">
    <source>
        <dbReference type="ARBA" id="ARBA00004832"/>
    </source>
</evidence>
<comment type="catalytic activity">
    <reaction evidence="5 6">
        <text>D-glucosamine 6-phosphate + acetyl-CoA = N-acetyl-D-glucosamine 6-phosphate + CoA + H(+)</text>
        <dbReference type="Rhea" id="RHEA:10292"/>
        <dbReference type="ChEBI" id="CHEBI:15378"/>
        <dbReference type="ChEBI" id="CHEBI:57287"/>
        <dbReference type="ChEBI" id="CHEBI:57288"/>
        <dbReference type="ChEBI" id="CHEBI:57513"/>
        <dbReference type="ChEBI" id="CHEBI:58725"/>
        <dbReference type="EC" id="2.3.1.4"/>
    </reaction>
</comment>
<dbReference type="AlphaFoldDB" id="A0A8J2RE85"/>
<dbReference type="PROSITE" id="PS51186">
    <property type="entry name" value="GNAT"/>
    <property type="match status" value="1"/>
</dbReference>
<accession>A0A8J2RE85</accession>
<dbReference type="GO" id="GO:0004343">
    <property type="term" value="F:glucosamine 6-phosphate N-acetyltransferase activity"/>
    <property type="evidence" value="ECO:0007669"/>
    <property type="project" value="UniProtKB-UniRule"/>
</dbReference>
<dbReference type="Proteomes" id="UP000789390">
    <property type="component" value="Unassembled WGS sequence"/>
</dbReference>
<sequence>MTADDEVPIYDPEILKKFHLGERHETLKQDESLCVRPLYMSDYGRGFLELLGELTQVGNISEEQFQEQFNLMKNSHGTYYCTVIIDTIKDRVVGASTLLMERKFIRGCAWRARLEDVVVSPDYRGKQLGKCIVEILTNLGKALGAYKMTLDCNDKMLTFYNQLGYAKEPGNANVLSIRFPAPTLEPKL</sequence>
<evidence type="ECO:0000259" key="7">
    <source>
        <dbReference type="PROSITE" id="PS51186"/>
    </source>
</evidence>
<reference evidence="8" key="1">
    <citation type="submission" date="2021-11" db="EMBL/GenBank/DDBJ databases">
        <authorList>
            <person name="Schell T."/>
        </authorList>
    </citation>
    <scope>NUCLEOTIDE SEQUENCE</scope>
    <source>
        <strain evidence="8">M5</strain>
    </source>
</reference>
<organism evidence="8 9">
    <name type="scientific">Daphnia galeata</name>
    <dbReference type="NCBI Taxonomy" id="27404"/>
    <lineage>
        <taxon>Eukaryota</taxon>
        <taxon>Metazoa</taxon>
        <taxon>Ecdysozoa</taxon>
        <taxon>Arthropoda</taxon>
        <taxon>Crustacea</taxon>
        <taxon>Branchiopoda</taxon>
        <taxon>Diplostraca</taxon>
        <taxon>Cladocera</taxon>
        <taxon>Anomopoda</taxon>
        <taxon>Daphniidae</taxon>
        <taxon>Daphnia</taxon>
    </lineage>
</organism>
<dbReference type="EMBL" id="CAKKLH010000046">
    <property type="protein sequence ID" value="CAH0100914.1"/>
    <property type="molecule type" value="Genomic_DNA"/>
</dbReference>
<evidence type="ECO:0000313" key="9">
    <source>
        <dbReference type="Proteomes" id="UP000789390"/>
    </source>
</evidence>
<dbReference type="OrthoDB" id="10039976at2759"/>
<keyword evidence="9" id="KW-1185">Reference proteome</keyword>
<dbReference type="EC" id="2.3.1.4" evidence="6"/>
<name>A0A8J2RE85_9CRUS</name>
<evidence type="ECO:0000256" key="4">
    <source>
        <dbReference type="ARBA" id="ARBA00023315"/>
    </source>
</evidence>
<evidence type="ECO:0000256" key="5">
    <source>
        <dbReference type="ARBA" id="ARBA00048964"/>
    </source>
</evidence>
<protein>
    <recommendedName>
        <fullName evidence="6">Glucosamine 6-phosphate N-acetyltransferase</fullName>
        <ecNumber evidence="6">2.3.1.4</ecNumber>
    </recommendedName>
</protein>
<comment type="caution">
    <text evidence="8">The sequence shown here is derived from an EMBL/GenBank/DDBJ whole genome shotgun (WGS) entry which is preliminary data.</text>
</comment>
<evidence type="ECO:0000256" key="2">
    <source>
        <dbReference type="ARBA" id="ARBA00006048"/>
    </source>
</evidence>
<evidence type="ECO:0000256" key="3">
    <source>
        <dbReference type="ARBA" id="ARBA00022679"/>
    </source>
</evidence>
<dbReference type="InterPro" id="IPR016181">
    <property type="entry name" value="Acyl_CoA_acyltransferase"/>
</dbReference>
<proteinExistence type="inferred from homology"/>
<comment type="pathway">
    <text evidence="1 6">Nucleotide-sugar biosynthesis; UDP-N-acetyl-alpha-D-glucosamine biosynthesis; N-acetyl-alpha-D-glucosamine 1-phosphate from alpha-D-glucosamine 6-phosphate (route I): step 1/2.</text>
</comment>
<evidence type="ECO:0000313" key="8">
    <source>
        <dbReference type="EMBL" id="CAH0100914.1"/>
    </source>
</evidence>
<dbReference type="PANTHER" id="PTHR13355:SF11">
    <property type="entry name" value="GLUCOSAMINE 6-PHOSPHATE N-ACETYLTRANSFERASE"/>
    <property type="match status" value="1"/>
</dbReference>
<dbReference type="PANTHER" id="PTHR13355">
    <property type="entry name" value="GLUCOSAMINE 6-PHOSPHATE N-ACETYLTRANSFERASE"/>
    <property type="match status" value="1"/>
</dbReference>
<feature type="domain" description="N-acetyltransferase" evidence="7">
    <location>
        <begin position="33"/>
        <end position="188"/>
    </location>
</feature>
<dbReference type="FunFam" id="3.40.630.30:FF:000043">
    <property type="entry name" value="Glucosamine 6-phosphate N-acetyltransferase"/>
    <property type="match status" value="1"/>
</dbReference>
<dbReference type="InterPro" id="IPR000182">
    <property type="entry name" value="GNAT_dom"/>
</dbReference>
<dbReference type="InterPro" id="IPR039143">
    <property type="entry name" value="GNPNAT1-like"/>
</dbReference>
<keyword evidence="3 6" id="KW-0808">Transferase</keyword>
<evidence type="ECO:0000256" key="6">
    <source>
        <dbReference type="RuleBase" id="RU365086"/>
    </source>
</evidence>
<dbReference type="SUPFAM" id="SSF55729">
    <property type="entry name" value="Acyl-CoA N-acyltransferases (Nat)"/>
    <property type="match status" value="1"/>
</dbReference>
<dbReference type="UniPathway" id="UPA00113">
    <property type="reaction ID" value="UER00529"/>
</dbReference>
<keyword evidence="4 6" id="KW-0012">Acyltransferase</keyword>